<feature type="compositionally biased region" description="Low complexity" evidence="1">
    <location>
        <begin position="184"/>
        <end position="202"/>
    </location>
</feature>
<keyword evidence="3" id="KW-1185">Reference proteome</keyword>
<sequence>MEVLALLQAAQLDTAPCRVLTTHAMPVASPGIAGRSVDLGSPRERRSSGVGKLSSLRNARILLGLRPSTRTTSCVVVGRNATPLWTPRHFCATRPQLIPLHPTPWRISPPPVRINARSRFAVASGACRSPVIGPPAEPKLWLLHLWDVVYAVSAPSCAPGLVSSEDALRGTRHSTLQPLTSNISTASTASSAQHPAHPHVASESSHQRRVGARVRPSRVGGCTPASVCSKANDTPAGDGCAFNICRCLLAVELWLGDLRRRGGGNASGRYRC</sequence>
<evidence type="ECO:0000313" key="3">
    <source>
        <dbReference type="Proteomes" id="UP000308197"/>
    </source>
</evidence>
<protein>
    <submittedName>
        <fullName evidence="2">Uncharacterized protein</fullName>
    </submittedName>
</protein>
<feature type="region of interest" description="Disordered" evidence="1">
    <location>
        <begin position="31"/>
        <end position="50"/>
    </location>
</feature>
<gene>
    <name evidence="2" type="ORF">K466DRAFT_214951</name>
</gene>
<feature type="compositionally biased region" description="Basic residues" evidence="1">
    <location>
        <begin position="207"/>
        <end position="216"/>
    </location>
</feature>
<accession>A0A5C3P674</accession>
<dbReference type="Proteomes" id="UP000308197">
    <property type="component" value="Unassembled WGS sequence"/>
</dbReference>
<evidence type="ECO:0000256" key="1">
    <source>
        <dbReference type="SAM" id="MobiDB-lite"/>
    </source>
</evidence>
<evidence type="ECO:0000313" key="2">
    <source>
        <dbReference type="EMBL" id="TFK84732.1"/>
    </source>
</evidence>
<feature type="region of interest" description="Disordered" evidence="1">
    <location>
        <begin position="183"/>
        <end position="217"/>
    </location>
</feature>
<organism evidence="2 3">
    <name type="scientific">Polyporus arcularius HHB13444</name>
    <dbReference type="NCBI Taxonomy" id="1314778"/>
    <lineage>
        <taxon>Eukaryota</taxon>
        <taxon>Fungi</taxon>
        <taxon>Dikarya</taxon>
        <taxon>Basidiomycota</taxon>
        <taxon>Agaricomycotina</taxon>
        <taxon>Agaricomycetes</taxon>
        <taxon>Polyporales</taxon>
        <taxon>Polyporaceae</taxon>
        <taxon>Polyporus</taxon>
    </lineage>
</organism>
<dbReference type="InParanoid" id="A0A5C3P674"/>
<dbReference type="EMBL" id="ML211297">
    <property type="protein sequence ID" value="TFK84732.1"/>
    <property type="molecule type" value="Genomic_DNA"/>
</dbReference>
<proteinExistence type="predicted"/>
<reference evidence="2 3" key="1">
    <citation type="journal article" date="2019" name="Nat. Ecol. Evol.">
        <title>Megaphylogeny resolves global patterns of mushroom evolution.</title>
        <authorList>
            <person name="Varga T."/>
            <person name="Krizsan K."/>
            <person name="Foldi C."/>
            <person name="Dima B."/>
            <person name="Sanchez-Garcia M."/>
            <person name="Sanchez-Ramirez S."/>
            <person name="Szollosi G.J."/>
            <person name="Szarkandi J.G."/>
            <person name="Papp V."/>
            <person name="Albert L."/>
            <person name="Andreopoulos W."/>
            <person name="Angelini C."/>
            <person name="Antonin V."/>
            <person name="Barry K.W."/>
            <person name="Bougher N.L."/>
            <person name="Buchanan P."/>
            <person name="Buyck B."/>
            <person name="Bense V."/>
            <person name="Catcheside P."/>
            <person name="Chovatia M."/>
            <person name="Cooper J."/>
            <person name="Damon W."/>
            <person name="Desjardin D."/>
            <person name="Finy P."/>
            <person name="Geml J."/>
            <person name="Haridas S."/>
            <person name="Hughes K."/>
            <person name="Justo A."/>
            <person name="Karasinski D."/>
            <person name="Kautmanova I."/>
            <person name="Kiss B."/>
            <person name="Kocsube S."/>
            <person name="Kotiranta H."/>
            <person name="LaButti K.M."/>
            <person name="Lechner B.E."/>
            <person name="Liimatainen K."/>
            <person name="Lipzen A."/>
            <person name="Lukacs Z."/>
            <person name="Mihaltcheva S."/>
            <person name="Morgado L.N."/>
            <person name="Niskanen T."/>
            <person name="Noordeloos M.E."/>
            <person name="Ohm R.A."/>
            <person name="Ortiz-Santana B."/>
            <person name="Ovrebo C."/>
            <person name="Racz N."/>
            <person name="Riley R."/>
            <person name="Savchenko A."/>
            <person name="Shiryaev A."/>
            <person name="Soop K."/>
            <person name="Spirin V."/>
            <person name="Szebenyi C."/>
            <person name="Tomsovsky M."/>
            <person name="Tulloss R.E."/>
            <person name="Uehling J."/>
            <person name="Grigoriev I.V."/>
            <person name="Vagvolgyi C."/>
            <person name="Papp T."/>
            <person name="Martin F.M."/>
            <person name="Miettinen O."/>
            <person name="Hibbett D.S."/>
            <person name="Nagy L.G."/>
        </authorList>
    </citation>
    <scope>NUCLEOTIDE SEQUENCE [LARGE SCALE GENOMIC DNA]</scope>
    <source>
        <strain evidence="2 3">HHB13444</strain>
    </source>
</reference>
<name>A0A5C3P674_9APHY</name>
<dbReference type="AlphaFoldDB" id="A0A5C3P674"/>